<accession>A0ABV6VGL4</accession>
<keyword evidence="2" id="KW-1185">Reference proteome</keyword>
<dbReference type="InterPro" id="IPR025443">
    <property type="entry name" value="DUF4307"/>
</dbReference>
<comment type="caution">
    <text evidence="1">The sequence shown here is derived from an EMBL/GenBank/DDBJ whole genome shotgun (WGS) entry which is preliminary data.</text>
</comment>
<dbReference type="EMBL" id="JBHEZX010000013">
    <property type="protein sequence ID" value="MFC1412899.1"/>
    <property type="molecule type" value="Genomic_DNA"/>
</dbReference>
<name>A0ABV6VGL4_9ACTN</name>
<evidence type="ECO:0000313" key="2">
    <source>
        <dbReference type="Proteomes" id="UP001592582"/>
    </source>
</evidence>
<organism evidence="1 2">
    <name type="scientific">Streptacidiphilus alkalitolerans</name>
    <dbReference type="NCBI Taxonomy" id="3342712"/>
    <lineage>
        <taxon>Bacteria</taxon>
        <taxon>Bacillati</taxon>
        <taxon>Actinomycetota</taxon>
        <taxon>Actinomycetes</taxon>
        <taxon>Kitasatosporales</taxon>
        <taxon>Streptomycetaceae</taxon>
        <taxon>Streptacidiphilus</taxon>
    </lineage>
</organism>
<protein>
    <submittedName>
        <fullName evidence="1">DUF4307 domain-containing protein</fullName>
    </submittedName>
</protein>
<dbReference type="Proteomes" id="UP001592582">
    <property type="component" value="Unassembled WGS sequence"/>
</dbReference>
<gene>
    <name evidence="1" type="ORF">ACEZDG_26900</name>
</gene>
<reference evidence="1 2" key="1">
    <citation type="submission" date="2024-09" db="EMBL/GenBank/DDBJ databases">
        <authorList>
            <person name="Lee S.D."/>
        </authorList>
    </citation>
    <scope>NUCLEOTIDE SEQUENCE [LARGE SCALE GENOMIC DNA]</scope>
    <source>
        <strain evidence="1 2">N1-1</strain>
    </source>
</reference>
<dbReference type="Pfam" id="PF14155">
    <property type="entry name" value="DUF4307"/>
    <property type="match status" value="1"/>
</dbReference>
<evidence type="ECO:0000313" key="1">
    <source>
        <dbReference type="EMBL" id="MFC1412899.1"/>
    </source>
</evidence>
<sequence>MSATRAAVPAGRYGTDPAETERRVRRVYLAAITVVLVIVAAVGAHYLLKPSFNGEVVSFKVLSAAQVQIRLQVDKPGGKAGSCTVRSRDVNGNEVGRLTVPLPKQPSSYDTVVTLRTSGLGTTGELVSCG</sequence>
<proteinExistence type="predicted"/>